<dbReference type="HOGENOM" id="CLU_155738_2_0_4"/>
<protein>
    <recommendedName>
        <fullName evidence="1">Ribbon-helix-helix domain-containing protein</fullName>
    </recommendedName>
</protein>
<sequence>MCSIYSHTDPIMYECRSRSVRIAKVVTSIKLENMFWEVLAELARRDGTTTNQLIATLYDEVYAYRGEATNFTSFLRVTCMRYQAVRYVNTGGVPKTLEPACTVQGASAIQNKIALVG</sequence>
<dbReference type="EMBL" id="CP003915">
    <property type="protein sequence ID" value="AHG66050.1"/>
    <property type="molecule type" value="Genomic_DNA"/>
</dbReference>
<evidence type="ECO:0000313" key="2">
    <source>
        <dbReference type="EMBL" id="AHG66050.1"/>
    </source>
</evidence>
<dbReference type="KEGG" id="amim:MIM_c39990"/>
<evidence type="ECO:0000259" key="1">
    <source>
        <dbReference type="Pfam" id="PF13467"/>
    </source>
</evidence>
<dbReference type="STRING" id="1247726.MIM_c39990"/>
<accession>W0PKG2</accession>
<dbReference type="AlphaFoldDB" id="W0PKG2"/>
<dbReference type="InterPro" id="IPR038268">
    <property type="entry name" value="RHH_sf"/>
</dbReference>
<dbReference type="OrthoDB" id="5458732at2"/>
<dbReference type="eggNOG" id="COG4321">
    <property type="taxonomic scope" value="Bacteria"/>
</dbReference>
<keyword evidence="3" id="KW-1185">Reference proteome</keyword>
<proteinExistence type="predicted"/>
<organism evidence="2 3">
    <name type="scientific">Advenella mimigardefordensis (strain DSM 17166 / LMG 22922 / DPN7)</name>
    <dbReference type="NCBI Taxonomy" id="1247726"/>
    <lineage>
        <taxon>Bacteria</taxon>
        <taxon>Pseudomonadati</taxon>
        <taxon>Pseudomonadota</taxon>
        <taxon>Betaproteobacteria</taxon>
        <taxon>Burkholderiales</taxon>
        <taxon>Alcaligenaceae</taxon>
    </lineage>
</organism>
<feature type="domain" description="Ribbon-helix-helix" evidence="1">
    <location>
        <begin position="15"/>
        <end position="82"/>
    </location>
</feature>
<name>W0PKG2_ADVMD</name>
<dbReference type="Pfam" id="PF13467">
    <property type="entry name" value="RHH_4"/>
    <property type="match status" value="1"/>
</dbReference>
<dbReference type="InterPro" id="IPR027373">
    <property type="entry name" value="RHH_dom"/>
</dbReference>
<reference evidence="2 3" key="1">
    <citation type="journal article" date="2014" name="Microbiology">
        <title>Unravelling the complete genome sequence of Advenella mimigardefordensis strain DPN7T and novel insights in the catabolism of the xenobiotic polythioester precursor 3,3'-dithiodipropionate.</title>
        <authorList>
            <person name="Wubbeler J.H."/>
            <person name="Hiessl S."/>
            <person name="Schuldes J."/>
            <person name="Thurmer A."/>
            <person name="Daniel R."/>
            <person name="Steinbuchel A."/>
        </authorList>
    </citation>
    <scope>NUCLEOTIDE SEQUENCE [LARGE SCALE GENOMIC DNA]</scope>
    <source>
        <strain evidence="3">DSM 17166 / LMG 22922 / DPN7</strain>
    </source>
</reference>
<evidence type="ECO:0000313" key="3">
    <source>
        <dbReference type="Proteomes" id="UP000019095"/>
    </source>
</evidence>
<dbReference type="Proteomes" id="UP000019095">
    <property type="component" value="Chromosome"/>
</dbReference>
<dbReference type="Gene3D" id="1.10.3990.20">
    <property type="entry name" value="protein bp1543"/>
    <property type="match status" value="1"/>
</dbReference>
<gene>
    <name evidence="2" type="ORF">MIM_c39990</name>
</gene>
<dbReference type="RefSeq" id="WP_025374745.1">
    <property type="nucleotide sequence ID" value="NZ_CP003915.1"/>
</dbReference>
<dbReference type="PATRIC" id="fig|1247726.3.peg.4415"/>